<dbReference type="InterPro" id="IPR012340">
    <property type="entry name" value="NA-bd_OB-fold"/>
</dbReference>
<protein>
    <submittedName>
        <fullName evidence="2">Unannotated protein</fullName>
    </submittedName>
</protein>
<name>A0A6J5YCQ7_9ZZZZ</name>
<gene>
    <name evidence="2" type="ORF">UFOPK1392_01767</name>
</gene>
<evidence type="ECO:0000313" key="2">
    <source>
        <dbReference type="EMBL" id="CAB4324004.1"/>
    </source>
</evidence>
<feature type="compositionally biased region" description="Polar residues" evidence="1">
    <location>
        <begin position="78"/>
        <end position="96"/>
    </location>
</feature>
<evidence type="ECO:0000256" key="1">
    <source>
        <dbReference type="SAM" id="MobiDB-lite"/>
    </source>
</evidence>
<organism evidence="2">
    <name type="scientific">freshwater metagenome</name>
    <dbReference type="NCBI Taxonomy" id="449393"/>
    <lineage>
        <taxon>unclassified sequences</taxon>
        <taxon>metagenomes</taxon>
        <taxon>ecological metagenomes</taxon>
    </lineage>
</organism>
<accession>A0A6J5YCQ7</accession>
<proteinExistence type="predicted"/>
<dbReference type="Gene3D" id="2.40.50.140">
    <property type="entry name" value="Nucleic acid-binding proteins"/>
    <property type="match status" value="1"/>
</dbReference>
<dbReference type="SUPFAM" id="SSF50249">
    <property type="entry name" value="Nucleic acid-binding proteins"/>
    <property type="match status" value="1"/>
</dbReference>
<dbReference type="EMBL" id="CAEMXZ010000093">
    <property type="protein sequence ID" value="CAB4324004.1"/>
    <property type="molecule type" value="Genomic_DNA"/>
</dbReference>
<feature type="region of interest" description="Disordered" evidence="1">
    <location>
        <begin position="70"/>
        <end position="96"/>
    </location>
</feature>
<dbReference type="AlphaFoldDB" id="A0A6J5YCQ7"/>
<reference evidence="2" key="1">
    <citation type="submission" date="2020-05" db="EMBL/GenBank/DDBJ databases">
        <authorList>
            <person name="Chiriac C."/>
            <person name="Salcher M."/>
            <person name="Ghai R."/>
            <person name="Kavagutti S V."/>
        </authorList>
    </citation>
    <scope>NUCLEOTIDE SEQUENCE</scope>
</reference>
<sequence length="96" mass="10298">MIATSLQGVVKAYDPISGDGTIICDSNLNEYELSRSALQGSIFRMLRQGQRVVFDVNDEALATRLRMGSEVDMGTPGFPQQNPGDSQHPQGGTPAS</sequence>